<reference evidence="4" key="1">
    <citation type="journal article" date="2014" name="Genome Announc.">
        <title>Complete Genome Sequence of Campylobacter iguaniorum Strain 1485ET, Isolated from a Bearded Dragon (Pogona vitticeps).</title>
        <authorList>
            <person name="Gilbert M.J."/>
            <person name="Miller W.G."/>
            <person name="Yee E."/>
            <person name="Kik M."/>
            <person name="Wagenaar J.A."/>
            <person name="Duim B."/>
        </authorList>
    </citation>
    <scope>NUCLEOTIDE SEQUENCE [LARGE SCALE GENOMIC DNA]</scope>
    <source>
        <strain evidence="4">1485E</strain>
    </source>
</reference>
<protein>
    <submittedName>
        <fullName evidence="3">Flagellar hook-length control protein</fullName>
    </submittedName>
</protein>
<keyword evidence="3" id="KW-0966">Cell projection</keyword>
<feature type="region of interest" description="Disordered" evidence="1">
    <location>
        <begin position="216"/>
        <end position="291"/>
    </location>
</feature>
<feature type="compositionally biased region" description="Low complexity" evidence="1">
    <location>
        <begin position="332"/>
        <end position="348"/>
    </location>
</feature>
<feature type="region of interest" description="Disordered" evidence="1">
    <location>
        <begin position="326"/>
        <end position="348"/>
    </location>
</feature>
<name>A0A076F8X6_9BACT</name>
<proteinExistence type="predicted"/>
<feature type="domain" description="Flagellar hook-length control protein-like C-terminal" evidence="2">
    <location>
        <begin position="384"/>
        <end position="462"/>
    </location>
</feature>
<feature type="region of interest" description="Disordered" evidence="1">
    <location>
        <begin position="1"/>
        <end position="29"/>
    </location>
</feature>
<evidence type="ECO:0000313" key="4">
    <source>
        <dbReference type="Proteomes" id="UP000028486"/>
    </source>
</evidence>
<feature type="compositionally biased region" description="Basic and acidic residues" evidence="1">
    <location>
        <begin position="217"/>
        <end position="236"/>
    </location>
</feature>
<dbReference type="Gene3D" id="3.30.750.140">
    <property type="match status" value="1"/>
</dbReference>
<dbReference type="RefSeq" id="WP_038452437.1">
    <property type="nucleotide sequence ID" value="NZ_CP009043.1"/>
</dbReference>
<dbReference type="Pfam" id="PF02120">
    <property type="entry name" value="Flg_hook"/>
    <property type="match status" value="1"/>
</dbReference>
<evidence type="ECO:0000259" key="2">
    <source>
        <dbReference type="Pfam" id="PF02120"/>
    </source>
</evidence>
<dbReference type="HOGENOM" id="CLU_025118_0_0_7"/>
<keyword evidence="3" id="KW-0282">Flagellum</keyword>
<dbReference type="InterPro" id="IPR038610">
    <property type="entry name" value="FliK-like_C_sf"/>
</dbReference>
<keyword evidence="3" id="KW-0969">Cilium</keyword>
<dbReference type="eggNOG" id="COG3144">
    <property type="taxonomic scope" value="Bacteria"/>
</dbReference>
<dbReference type="InterPro" id="IPR021136">
    <property type="entry name" value="Flagellar_hook_control-like_C"/>
</dbReference>
<dbReference type="EMBL" id="CP009043">
    <property type="protein sequence ID" value="AII13892.1"/>
    <property type="molecule type" value="Genomic_DNA"/>
</dbReference>
<feature type="compositionally biased region" description="Polar residues" evidence="1">
    <location>
        <begin position="274"/>
        <end position="285"/>
    </location>
</feature>
<sequence length="500" mass="56014">MEALNLALNSLPQAQKQTSQSELPTDETSSTDFLNMVLNSINKNEKISESDAKKIIEKAKNEATKESITQGLGLENLDDSLLGNTNFIQILGLLEALNGGESISKFPNFSDSLAKFLSIEQNVNEIKDAKSLVDLINLSKKFDLGLSKISVTKEDIKTLKEQFTNLGKSGFFDLKEMNLNEITKKKIQTAIQTTKKDEPAHLSKLLQNVSTNLAQKTETKTKSKEQTQEIQTETKTKPTNSKEVNLESLLKTSQKSDEKELTKQALQSKPEDINQAQPSSKQAPTKNKKEVSVDDYLASITQKALKEQVNEPTKFDIKSLNLETKELKSDAQTSQSNEQNGSQNEQQNNANSLVKDIVANAKLQVKNNQVKQTFESFASNLQEKISEYKPPITRFHLTLNPTNLGEVEVTLINRGNNLHINFNSNNQTMQLFLQNQAEFKNSLVNMGFTELEMNFSDQNGSNKEQNGNTKFKNYNADFEDTLNGGEEENVVLEVVIPKYF</sequence>
<dbReference type="AlphaFoldDB" id="A0A076F8X6"/>
<organism evidence="3 4">
    <name type="scientific">Campylobacter iguaniorum</name>
    <dbReference type="NCBI Taxonomy" id="1244531"/>
    <lineage>
        <taxon>Bacteria</taxon>
        <taxon>Pseudomonadati</taxon>
        <taxon>Campylobacterota</taxon>
        <taxon>Epsilonproteobacteria</taxon>
        <taxon>Campylobacterales</taxon>
        <taxon>Campylobacteraceae</taxon>
        <taxon>Campylobacter</taxon>
    </lineage>
</organism>
<evidence type="ECO:0000313" key="3">
    <source>
        <dbReference type="EMBL" id="AII13892.1"/>
    </source>
</evidence>
<dbReference type="KEGG" id="caj:CIG1485E_0012"/>
<keyword evidence="4" id="KW-1185">Reference proteome</keyword>
<accession>A0A076F8X6</accession>
<feature type="compositionally biased region" description="Polar residues" evidence="1">
    <location>
        <begin position="7"/>
        <end position="29"/>
    </location>
</feature>
<dbReference type="STRING" id="1244531.CIG2463D_0012"/>
<dbReference type="Proteomes" id="UP000028486">
    <property type="component" value="Chromosome"/>
</dbReference>
<gene>
    <name evidence="3" type="primary">fliK</name>
    <name evidence="3" type="ORF">CIG1485E_0012</name>
</gene>
<evidence type="ECO:0000256" key="1">
    <source>
        <dbReference type="SAM" id="MobiDB-lite"/>
    </source>
</evidence>
<dbReference type="OrthoDB" id="5362877at2"/>